<comment type="caution">
    <text evidence="1">The sequence shown here is derived from an EMBL/GenBank/DDBJ whole genome shotgun (WGS) entry which is preliminary data.</text>
</comment>
<dbReference type="Proteomes" id="UP000549052">
    <property type="component" value="Unassembled WGS sequence"/>
</dbReference>
<keyword evidence="2" id="KW-1185">Reference proteome</keyword>
<dbReference type="InterPro" id="IPR003738">
    <property type="entry name" value="SRAP"/>
</dbReference>
<organism evidence="1 2">
    <name type="scientific">Phyllobacterium myrsinacearum</name>
    <dbReference type="NCBI Taxonomy" id="28101"/>
    <lineage>
        <taxon>Bacteria</taxon>
        <taxon>Pseudomonadati</taxon>
        <taxon>Pseudomonadota</taxon>
        <taxon>Alphaproteobacteria</taxon>
        <taxon>Hyphomicrobiales</taxon>
        <taxon>Phyllobacteriaceae</taxon>
        <taxon>Phyllobacterium</taxon>
    </lineage>
</organism>
<evidence type="ECO:0000313" key="1">
    <source>
        <dbReference type="EMBL" id="MBA8876324.1"/>
    </source>
</evidence>
<gene>
    <name evidence="1" type="ORF">FHW16_000006</name>
</gene>
<dbReference type="SUPFAM" id="SSF143081">
    <property type="entry name" value="BB1717-like"/>
    <property type="match status" value="1"/>
</dbReference>
<dbReference type="InterPro" id="IPR036590">
    <property type="entry name" value="SRAP-like"/>
</dbReference>
<reference evidence="1 2" key="1">
    <citation type="submission" date="2020-07" db="EMBL/GenBank/DDBJ databases">
        <title>Genomic Encyclopedia of Type Strains, Phase IV (KMG-V): Genome sequencing to study the core and pangenomes of soil and plant-associated prokaryotes.</title>
        <authorList>
            <person name="Whitman W."/>
        </authorList>
    </citation>
    <scope>NUCLEOTIDE SEQUENCE [LARGE SCALE GENOMIC DNA]</scope>
    <source>
        <strain evidence="1 2">AN3</strain>
    </source>
</reference>
<evidence type="ECO:0000313" key="2">
    <source>
        <dbReference type="Proteomes" id="UP000549052"/>
    </source>
</evidence>
<dbReference type="GO" id="GO:0003697">
    <property type="term" value="F:single-stranded DNA binding"/>
    <property type="evidence" value="ECO:0007669"/>
    <property type="project" value="InterPro"/>
</dbReference>
<dbReference type="EMBL" id="JACGXN010000001">
    <property type="protein sequence ID" value="MBA8876324.1"/>
    <property type="molecule type" value="Genomic_DNA"/>
</dbReference>
<dbReference type="AlphaFoldDB" id="A0A839EFD7"/>
<name>A0A839EFD7_9HYPH</name>
<sequence>MGKENRCVVPVTRFSEYGSVRDPITNNLPLYWFALNEDKPLFWFAGVWTKWSGVRKAKEGPIDTEIFAFLTTRPNAVVESIHSKAMPVILRTPEEIDI</sequence>
<dbReference type="Gene3D" id="3.90.1680.10">
    <property type="entry name" value="SOS response associated peptidase-like"/>
    <property type="match status" value="1"/>
</dbReference>
<dbReference type="GO" id="GO:0106300">
    <property type="term" value="P:protein-DNA covalent cross-linking repair"/>
    <property type="evidence" value="ECO:0007669"/>
    <property type="project" value="InterPro"/>
</dbReference>
<protein>
    <submittedName>
        <fullName evidence="1">Putative SOS response-associated peptidase YedK</fullName>
    </submittedName>
</protein>
<accession>A0A839EFD7</accession>
<dbReference type="Pfam" id="PF02586">
    <property type="entry name" value="SRAP"/>
    <property type="match status" value="1"/>
</dbReference>
<proteinExistence type="predicted"/>